<protein>
    <submittedName>
        <fullName evidence="2">6845_t:CDS:1</fullName>
    </submittedName>
</protein>
<organism evidence="2 3">
    <name type="scientific">Paraglomus occultum</name>
    <dbReference type="NCBI Taxonomy" id="144539"/>
    <lineage>
        <taxon>Eukaryota</taxon>
        <taxon>Fungi</taxon>
        <taxon>Fungi incertae sedis</taxon>
        <taxon>Mucoromycota</taxon>
        <taxon>Glomeromycotina</taxon>
        <taxon>Glomeromycetes</taxon>
        <taxon>Paraglomerales</taxon>
        <taxon>Paraglomeraceae</taxon>
        <taxon>Paraglomus</taxon>
    </lineage>
</organism>
<evidence type="ECO:0000313" key="2">
    <source>
        <dbReference type="EMBL" id="CAG8601421.1"/>
    </source>
</evidence>
<dbReference type="EMBL" id="CAJVPJ010001715">
    <property type="protein sequence ID" value="CAG8601421.1"/>
    <property type="molecule type" value="Genomic_DNA"/>
</dbReference>
<name>A0A9N9CH68_9GLOM</name>
<sequence length="69" mass="7781">MPAFGDTFTNYVAEHLDCSNIAIHDLYVITVNPTRQMTTDFGNTAFQQSPYQQVSRGTLSPEEIQNINK</sequence>
<comment type="caution">
    <text evidence="2">The sequence shown here is derived from an EMBL/GenBank/DDBJ whole genome shotgun (WGS) entry which is preliminary data.</text>
</comment>
<evidence type="ECO:0000256" key="1">
    <source>
        <dbReference type="SAM" id="MobiDB-lite"/>
    </source>
</evidence>
<accession>A0A9N9CH68</accession>
<proteinExistence type="predicted"/>
<gene>
    <name evidence="2" type="ORF">POCULU_LOCUS7484</name>
</gene>
<evidence type="ECO:0000313" key="3">
    <source>
        <dbReference type="Proteomes" id="UP000789572"/>
    </source>
</evidence>
<dbReference type="Proteomes" id="UP000789572">
    <property type="component" value="Unassembled WGS sequence"/>
</dbReference>
<dbReference type="AlphaFoldDB" id="A0A9N9CH68"/>
<reference evidence="2" key="1">
    <citation type="submission" date="2021-06" db="EMBL/GenBank/DDBJ databases">
        <authorList>
            <person name="Kallberg Y."/>
            <person name="Tangrot J."/>
            <person name="Rosling A."/>
        </authorList>
    </citation>
    <scope>NUCLEOTIDE SEQUENCE</scope>
    <source>
        <strain evidence="2">IA702</strain>
    </source>
</reference>
<feature type="region of interest" description="Disordered" evidence="1">
    <location>
        <begin position="50"/>
        <end position="69"/>
    </location>
</feature>
<keyword evidence="3" id="KW-1185">Reference proteome</keyword>